<accession>A0AAV9ECU6</accession>
<feature type="domain" description="Xylanase inhibitor C-terminal" evidence="1">
    <location>
        <begin position="1"/>
        <end position="55"/>
    </location>
</feature>
<organism evidence="2 3">
    <name type="scientific">Acorus calamus</name>
    <name type="common">Sweet flag</name>
    <dbReference type="NCBI Taxonomy" id="4465"/>
    <lineage>
        <taxon>Eukaryota</taxon>
        <taxon>Viridiplantae</taxon>
        <taxon>Streptophyta</taxon>
        <taxon>Embryophyta</taxon>
        <taxon>Tracheophyta</taxon>
        <taxon>Spermatophyta</taxon>
        <taxon>Magnoliopsida</taxon>
        <taxon>Liliopsida</taxon>
        <taxon>Acoraceae</taxon>
        <taxon>Acorus</taxon>
    </lineage>
</organism>
<dbReference type="AlphaFoldDB" id="A0AAV9ECU6"/>
<dbReference type="Proteomes" id="UP001180020">
    <property type="component" value="Unassembled WGS sequence"/>
</dbReference>
<dbReference type="Pfam" id="PF14541">
    <property type="entry name" value="TAXi_C"/>
    <property type="match status" value="1"/>
</dbReference>
<dbReference type="InterPro" id="IPR032799">
    <property type="entry name" value="TAXi_C"/>
</dbReference>
<reference evidence="2" key="1">
    <citation type="journal article" date="2023" name="Nat. Commun.">
        <title>Diploid and tetraploid genomes of Acorus and the evolution of monocots.</title>
        <authorList>
            <person name="Ma L."/>
            <person name="Liu K.W."/>
            <person name="Li Z."/>
            <person name="Hsiao Y.Y."/>
            <person name="Qi Y."/>
            <person name="Fu T."/>
            <person name="Tang G.D."/>
            <person name="Zhang D."/>
            <person name="Sun W.H."/>
            <person name="Liu D.K."/>
            <person name="Li Y."/>
            <person name="Chen G.Z."/>
            <person name="Liu X.D."/>
            <person name="Liao X.Y."/>
            <person name="Jiang Y.T."/>
            <person name="Yu X."/>
            <person name="Hao Y."/>
            <person name="Huang J."/>
            <person name="Zhao X.W."/>
            <person name="Ke S."/>
            <person name="Chen Y.Y."/>
            <person name="Wu W.L."/>
            <person name="Hsu J.L."/>
            <person name="Lin Y.F."/>
            <person name="Huang M.D."/>
            <person name="Li C.Y."/>
            <person name="Huang L."/>
            <person name="Wang Z.W."/>
            <person name="Zhao X."/>
            <person name="Zhong W.Y."/>
            <person name="Peng D.H."/>
            <person name="Ahmad S."/>
            <person name="Lan S."/>
            <person name="Zhang J.S."/>
            <person name="Tsai W.C."/>
            <person name="Van de Peer Y."/>
            <person name="Liu Z.J."/>
        </authorList>
    </citation>
    <scope>NUCLEOTIDE SEQUENCE</scope>
    <source>
        <strain evidence="2">CP</strain>
    </source>
</reference>
<comment type="caution">
    <text evidence="2">The sequence shown here is derived from an EMBL/GenBank/DDBJ whole genome shotgun (WGS) entry which is preliminary data.</text>
</comment>
<dbReference type="SUPFAM" id="SSF50630">
    <property type="entry name" value="Acid proteases"/>
    <property type="match status" value="1"/>
</dbReference>
<dbReference type="InterPro" id="IPR021109">
    <property type="entry name" value="Peptidase_aspartic_dom_sf"/>
</dbReference>
<keyword evidence="3" id="KW-1185">Reference proteome</keyword>
<dbReference type="EMBL" id="JAUJYO010000008">
    <property type="protein sequence ID" value="KAK1311351.1"/>
    <property type="molecule type" value="Genomic_DNA"/>
</dbReference>
<protein>
    <recommendedName>
        <fullName evidence="1">Xylanase inhibitor C-terminal domain-containing protein</fullName>
    </recommendedName>
</protein>
<evidence type="ECO:0000313" key="3">
    <source>
        <dbReference type="Proteomes" id="UP001180020"/>
    </source>
</evidence>
<evidence type="ECO:0000259" key="1">
    <source>
        <dbReference type="Pfam" id="PF14541"/>
    </source>
</evidence>
<evidence type="ECO:0000313" key="2">
    <source>
        <dbReference type="EMBL" id="KAK1311351.1"/>
    </source>
</evidence>
<dbReference type="Gene3D" id="2.40.70.10">
    <property type="entry name" value="Acid Proteases"/>
    <property type="match status" value="1"/>
</dbReference>
<reference evidence="2" key="2">
    <citation type="submission" date="2023-06" db="EMBL/GenBank/DDBJ databases">
        <authorList>
            <person name="Ma L."/>
            <person name="Liu K.-W."/>
            <person name="Li Z."/>
            <person name="Hsiao Y.-Y."/>
            <person name="Qi Y."/>
            <person name="Fu T."/>
            <person name="Tang G."/>
            <person name="Zhang D."/>
            <person name="Sun W.-H."/>
            <person name="Liu D.-K."/>
            <person name="Li Y."/>
            <person name="Chen G.-Z."/>
            <person name="Liu X.-D."/>
            <person name="Liao X.-Y."/>
            <person name="Jiang Y.-T."/>
            <person name="Yu X."/>
            <person name="Hao Y."/>
            <person name="Huang J."/>
            <person name="Zhao X.-W."/>
            <person name="Ke S."/>
            <person name="Chen Y.-Y."/>
            <person name="Wu W.-L."/>
            <person name="Hsu J.-L."/>
            <person name="Lin Y.-F."/>
            <person name="Huang M.-D."/>
            <person name="Li C.-Y."/>
            <person name="Huang L."/>
            <person name="Wang Z.-W."/>
            <person name="Zhao X."/>
            <person name="Zhong W.-Y."/>
            <person name="Peng D.-H."/>
            <person name="Ahmad S."/>
            <person name="Lan S."/>
            <person name="Zhang J.-S."/>
            <person name="Tsai W.-C."/>
            <person name="Van De Peer Y."/>
            <person name="Liu Z.-J."/>
        </authorList>
    </citation>
    <scope>NUCLEOTIDE SEQUENCE</scope>
    <source>
        <strain evidence="2">CP</strain>
        <tissue evidence="2">Leaves</tissue>
    </source>
</reference>
<gene>
    <name evidence="2" type="ORF">QJS10_CPA08g00582</name>
</gene>
<proteinExistence type="predicted"/>
<name>A0AAV9ECU6_ACOCL</name>
<sequence length="84" mass="8744">MSVGGEVLSIPASAFEMDEAREGGVIIDLGTAMTWLSAEAYESLREAFKKGTMGAAGSGGGHAVRHVYDLSGRESVEVPTKSLL</sequence>